<dbReference type="InterPro" id="IPR036868">
    <property type="entry name" value="TusA-like_sf"/>
</dbReference>
<dbReference type="SMART" id="SM00450">
    <property type="entry name" value="RHOD"/>
    <property type="match status" value="1"/>
</dbReference>
<dbReference type="InterPro" id="IPR027396">
    <property type="entry name" value="DsrEFH-like"/>
</dbReference>
<feature type="region of interest" description="Disordered" evidence="1">
    <location>
        <begin position="165"/>
        <end position="193"/>
    </location>
</feature>
<name>A0A430FNM2_9BIFI</name>
<dbReference type="AlphaFoldDB" id="A0A430FNM2"/>
<proteinExistence type="predicted"/>
<dbReference type="EMBL" id="QXGL01000001">
    <property type="protein sequence ID" value="RSX54416.1"/>
    <property type="molecule type" value="Genomic_DNA"/>
</dbReference>
<dbReference type="InterPro" id="IPR001455">
    <property type="entry name" value="TusA-like"/>
</dbReference>
<dbReference type="InterPro" id="IPR036873">
    <property type="entry name" value="Rhodanese-like_dom_sf"/>
</dbReference>
<sequence length="468" mass="49321">MANEPGSGANAGLPIGAAANDDDIKRITPAAFAALDFSTVTLLDLREPDEVLVHGIDGAINIPFNQIGKRLSQVPQDKPVIVFCRVGDWSEEVTEILADRGYDAINLDGGFQAYREYLREQEQSGKDSNASEATNVGDTASANADSAHTAAVNIPVAAQQLSVHSAGASNGTTDTANATDNATDSTGSAADSKTGKHVFVDAKGLKCPGPIVKIADTLRPLPIGTRLTAEATEDAFLSDIAVWCERTGNRLVELNRDDTGVIHVIIDKTAPAAKPGEPAIACSAAGAAAASANVASSANVAVTAANPDGGDIRHDKTFVVFSGDLDKTIAVFIMANGAAAMGRKVTVFFTFWGLNILRKPKHVRVRKSLIEHMFGMMMPRGTKKLGLSRMNMGGIGAKMIRWIMKSKNVESLESLMQQAVDHGVRLVACQMSMDIMGIHKEELIDGVELGGVSTFLGSGETSDMSLFV</sequence>
<accession>A0A430FNM2</accession>
<evidence type="ECO:0000313" key="4">
    <source>
        <dbReference type="Proteomes" id="UP000287533"/>
    </source>
</evidence>
<evidence type="ECO:0000313" key="3">
    <source>
        <dbReference type="EMBL" id="RSX54416.1"/>
    </source>
</evidence>
<feature type="domain" description="Rhodanese" evidence="2">
    <location>
        <begin position="36"/>
        <end position="123"/>
    </location>
</feature>
<dbReference type="Pfam" id="PF13686">
    <property type="entry name" value="DrsE_2"/>
    <property type="match status" value="1"/>
</dbReference>
<dbReference type="Gene3D" id="3.30.110.40">
    <property type="entry name" value="TusA-like domain"/>
    <property type="match status" value="1"/>
</dbReference>
<dbReference type="PROSITE" id="PS01148">
    <property type="entry name" value="UPF0033"/>
    <property type="match status" value="1"/>
</dbReference>
<dbReference type="InterPro" id="IPR032836">
    <property type="entry name" value="DsrE2-like"/>
</dbReference>
<dbReference type="PANTHER" id="PTHR34655">
    <property type="entry name" value="CONSERVED WITHIN P. AEROPHILUM"/>
    <property type="match status" value="1"/>
</dbReference>
<dbReference type="Pfam" id="PF00581">
    <property type="entry name" value="Rhodanese"/>
    <property type="match status" value="1"/>
</dbReference>
<dbReference type="PROSITE" id="PS50206">
    <property type="entry name" value="RHODANESE_3"/>
    <property type="match status" value="1"/>
</dbReference>
<dbReference type="CDD" id="cd00158">
    <property type="entry name" value="RHOD"/>
    <property type="match status" value="1"/>
</dbReference>
<reference evidence="3 4" key="1">
    <citation type="submission" date="2018-09" db="EMBL/GenBank/DDBJ databases">
        <title>Characterization of the phylogenetic diversity of five novel species belonging to the genus Bifidobacterium.</title>
        <authorList>
            <person name="Lugli G.A."/>
            <person name="Duranti S."/>
            <person name="Milani C."/>
        </authorList>
    </citation>
    <scope>NUCLEOTIDE SEQUENCE [LARGE SCALE GENOMIC DNA]</scope>
    <source>
        <strain evidence="3 4">2034B</strain>
    </source>
</reference>
<dbReference type="SUPFAM" id="SSF52821">
    <property type="entry name" value="Rhodanese/Cell cycle control phosphatase"/>
    <property type="match status" value="1"/>
</dbReference>
<dbReference type="Gene3D" id="3.40.250.10">
    <property type="entry name" value="Rhodanese-like domain"/>
    <property type="match status" value="1"/>
</dbReference>
<dbReference type="SUPFAM" id="SSF75169">
    <property type="entry name" value="DsrEFH-like"/>
    <property type="match status" value="1"/>
</dbReference>
<dbReference type="Pfam" id="PF01206">
    <property type="entry name" value="TusA"/>
    <property type="match status" value="1"/>
</dbReference>
<dbReference type="InterPro" id="IPR001763">
    <property type="entry name" value="Rhodanese-like_dom"/>
</dbReference>
<dbReference type="PANTHER" id="PTHR34655:SF2">
    <property type="entry name" value="PEROXIREDOXIN FAMILY PROTEIN"/>
    <property type="match status" value="1"/>
</dbReference>
<keyword evidence="4" id="KW-1185">Reference proteome</keyword>
<dbReference type="SUPFAM" id="SSF64307">
    <property type="entry name" value="SirA-like"/>
    <property type="match status" value="1"/>
</dbReference>
<dbReference type="Gene3D" id="3.40.1260.10">
    <property type="entry name" value="DsrEFH-like"/>
    <property type="match status" value="1"/>
</dbReference>
<feature type="compositionally biased region" description="Low complexity" evidence="1">
    <location>
        <begin position="165"/>
        <end position="187"/>
    </location>
</feature>
<comment type="caution">
    <text evidence="3">The sequence shown here is derived from an EMBL/GenBank/DDBJ whole genome shotgun (WGS) entry which is preliminary data.</text>
</comment>
<evidence type="ECO:0000259" key="2">
    <source>
        <dbReference type="PROSITE" id="PS50206"/>
    </source>
</evidence>
<gene>
    <name evidence="3" type="ORF">D2E25_0724</name>
</gene>
<organism evidence="3 4">
    <name type="scientific">Bifidobacterium goeldii</name>
    <dbReference type="NCBI Taxonomy" id="2306975"/>
    <lineage>
        <taxon>Bacteria</taxon>
        <taxon>Bacillati</taxon>
        <taxon>Actinomycetota</taxon>
        <taxon>Actinomycetes</taxon>
        <taxon>Bifidobacteriales</taxon>
        <taxon>Bifidobacteriaceae</taxon>
        <taxon>Bifidobacterium</taxon>
    </lineage>
</organism>
<evidence type="ECO:0000256" key="1">
    <source>
        <dbReference type="SAM" id="MobiDB-lite"/>
    </source>
</evidence>
<protein>
    <submittedName>
        <fullName evidence="3">Pyridine nucleotide-disulfide oxidoreductase</fullName>
    </submittedName>
</protein>
<dbReference type="Proteomes" id="UP000287533">
    <property type="component" value="Unassembled WGS sequence"/>
</dbReference>